<evidence type="ECO:0000256" key="1">
    <source>
        <dbReference type="SAM" id="MobiDB-lite"/>
    </source>
</evidence>
<comment type="caution">
    <text evidence="2">The sequence shown here is derived from an EMBL/GenBank/DDBJ whole genome shotgun (WGS) entry which is preliminary data.</text>
</comment>
<dbReference type="Proteomes" id="UP000308365">
    <property type="component" value="Unassembled WGS sequence"/>
</dbReference>
<reference evidence="3" key="1">
    <citation type="journal article" date="2019" name="IScience">
        <title>Narwhal Genome Reveals Long-Term Low Genetic Diversity despite Current Large Abundance Size.</title>
        <authorList>
            <person name="Westbury M.V."/>
            <person name="Petersen B."/>
            <person name="Garde E."/>
            <person name="Heide-Jorgensen M.P."/>
            <person name="Lorenzen E.D."/>
        </authorList>
    </citation>
    <scope>NUCLEOTIDE SEQUENCE [LARGE SCALE GENOMIC DNA]</scope>
</reference>
<feature type="region of interest" description="Disordered" evidence="1">
    <location>
        <begin position="78"/>
        <end position="97"/>
    </location>
</feature>
<gene>
    <name evidence="2" type="ORF">EI555_003923</name>
</gene>
<dbReference type="EMBL" id="RWIC01000563">
    <property type="protein sequence ID" value="TKC42254.1"/>
    <property type="molecule type" value="Genomic_DNA"/>
</dbReference>
<proteinExistence type="predicted"/>
<organism evidence="2 3">
    <name type="scientific">Monodon monoceros</name>
    <name type="common">Narwhal</name>
    <name type="synonym">Ceratodon monodon</name>
    <dbReference type="NCBI Taxonomy" id="40151"/>
    <lineage>
        <taxon>Eukaryota</taxon>
        <taxon>Metazoa</taxon>
        <taxon>Chordata</taxon>
        <taxon>Craniata</taxon>
        <taxon>Vertebrata</taxon>
        <taxon>Euteleostomi</taxon>
        <taxon>Mammalia</taxon>
        <taxon>Eutheria</taxon>
        <taxon>Laurasiatheria</taxon>
        <taxon>Artiodactyla</taxon>
        <taxon>Whippomorpha</taxon>
        <taxon>Cetacea</taxon>
        <taxon>Odontoceti</taxon>
        <taxon>Monodontidae</taxon>
        <taxon>Monodon</taxon>
    </lineage>
</organism>
<accession>A0A4U1EZI8</accession>
<feature type="compositionally biased region" description="Basic and acidic residues" evidence="1">
    <location>
        <begin position="1"/>
        <end position="15"/>
    </location>
</feature>
<name>A0A4U1EZI8_MONMO</name>
<evidence type="ECO:0000313" key="3">
    <source>
        <dbReference type="Proteomes" id="UP000308365"/>
    </source>
</evidence>
<evidence type="ECO:0000313" key="2">
    <source>
        <dbReference type="EMBL" id="TKC42254.1"/>
    </source>
</evidence>
<sequence>MRPKKGQEHPNKTSKESGAQADGPEGFEPAEGEDATQTHPFLPGQGQRGSASAREKLGTREPPHFLGRVDENFKADKAAAEKSWLASKTVSPPGLEL</sequence>
<feature type="compositionally biased region" description="Basic and acidic residues" evidence="1">
    <location>
        <begin position="53"/>
        <end position="72"/>
    </location>
</feature>
<protein>
    <submittedName>
        <fullName evidence="2">Uncharacterized protein</fullName>
    </submittedName>
</protein>
<dbReference type="AlphaFoldDB" id="A0A4U1EZI8"/>
<feature type="region of interest" description="Disordered" evidence="1">
    <location>
        <begin position="1"/>
        <end position="72"/>
    </location>
</feature>
<feature type="non-terminal residue" evidence="2">
    <location>
        <position position="97"/>
    </location>
</feature>